<accession>A0A4U5MDH7</accession>
<dbReference type="InterPro" id="IPR052961">
    <property type="entry name" value="Oxido-Kinase-like_Enzymes"/>
</dbReference>
<protein>
    <recommendedName>
        <fullName evidence="3">CHK kinase-like domain-containing protein</fullName>
    </recommendedName>
</protein>
<dbReference type="PANTHER" id="PTHR23020">
    <property type="entry name" value="UNCHARACTERIZED NUCLEAR HORMONE RECEPTOR-RELATED"/>
    <property type="match status" value="1"/>
</dbReference>
<dbReference type="InterPro" id="IPR012877">
    <property type="entry name" value="Dhs-27"/>
</dbReference>
<name>A0A4U5MDH7_STECR</name>
<dbReference type="SUPFAM" id="SSF56112">
    <property type="entry name" value="Protein kinase-like (PK-like)"/>
    <property type="match status" value="1"/>
</dbReference>
<gene>
    <name evidence="1" type="ORF">L596_023374</name>
</gene>
<dbReference type="PANTHER" id="PTHR23020:SF41">
    <property type="entry name" value="AMINOGLYCOSIDE PHOSPHOTRANSFERASE DOMAIN-CONTAINING PROTEIN"/>
    <property type="match status" value="1"/>
</dbReference>
<dbReference type="InterPro" id="IPR011009">
    <property type="entry name" value="Kinase-like_dom_sf"/>
</dbReference>
<reference evidence="1 2" key="2">
    <citation type="journal article" date="2019" name="G3 (Bethesda)">
        <title>Hybrid Assembly of the Genome of the Entomopathogenic Nematode Steinernema carpocapsae Identifies the X-Chromosome.</title>
        <authorList>
            <person name="Serra L."/>
            <person name="Macchietto M."/>
            <person name="Macias-Munoz A."/>
            <person name="McGill C.J."/>
            <person name="Rodriguez I.M."/>
            <person name="Rodriguez B."/>
            <person name="Murad R."/>
            <person name="Mortazavi A."/>
        </authorList>
    </citation>
    <scope>NUCLEOTIDE SEQUENCE [LARGE SCALE GENOMIC DNA]</scope>
    <source>
        <strain evidence="1 2">ALL</strain>
    </source>
</reference>
<proteinExistence type="predicted"/>
<dbReference type="Pfam" id="PF07914">
    <property type="entry name" value="DUF1679"/>
    <property type="match status" value="1"/>
</dbReference>
<sequence length="159" mass="18459">MMLCHGDFCNQNLLWKTNPDGSLSNKLAAIIDWQAMHEGCLTTDLARFLCINLSGELRRRIEDGVLQFYYNELKGMMAEMGKKVDFSIDQVKRAYRANFVSQSIVAMIAGPFLLANKEWTNEERPKKQAEFDHYMERARMAMEDGLERLEELPKEKLMD</sequence>
<evidence type="ECO:0000313" key="1">
    <source>
        <dbReference type="EMBL" id="TKR67188.1"/>
    </source>
</evidence>
<dbReference type="Proteomes" id="UP000298663">
    <property type="component" value="Unassembled WGS sequence"/>
</dbReference>
<keyword evidence="2" id="KW-1185">Reference proteome</keyword>
<comment type="caution">
    <text evidence="1">The sequence shown here is derived from an EMBL/GenBank/DDBJ whole genome shotgun (WGS) entry which is preliminary data.</text>
</comment>
<reference evidence="1 2" key="1">
    <citation type="journal article" date="2015" name="Genome Biol.">
        <title>Comparative genomics of Steinernema reveals deeply conserved gene regulatory networks.</title>
        <authorList>
            <person name="Dillman A.R."/>
            <person name="Macchietto M."/>
            <person name="Porter C.F."/>
            <person name="Rogers A."/>
            <person name="Williams B."/>
            <person name="Antoshechkin I."/>
            <person name="Lee M.M."/>
            <person name="Goodwin Z."/>
            <person name="Lu X."/>
            <person name="Lewis E.E."/>
            <person name="Goodrich-Blair H."/>
            <person name="Stock S.P."/>
            <person name="Adams B.J."/>
            <person name="Sternberg P.W."/>
            <person name="Mortazavi A."/>
        </authorList>
    </citation>
    <scope>NUCLEOTIDE SEQUENCE [LARGE SCALE GENOMIC DNA]</scope>
    <source>
        <strain evidence="1 2">ALL</strain>
    </source>
</reference>
<evidence type="ECO:0000313" key="2">
    <source>
        <dbReference type="Proteomes" id="UP000298663"/>
    </source>
</evidence>
<dbReference type="EMBL" id="AZBU02000008">
    <property type="protein sequence ID" value="TKR67188.1"/>
    <property type="molecule type" value="Genomic_DNA"/>
</dbReference>
<organism evidence="1 2">
    <name type="scientific">Steinernema carpocapsae</name>
    <name type="common">Entomopathogenic nematode</name>
    <dbReference type="NCBI Taxonomy" id="34508"/>
    <lineage>
        <taxon>Eukaryota</taxon>
        <taxon>Metazoa</taxon>
        <taxon>Ecdysozoa</taxon>
        <taxon>Nematoda</taxon>
        <taxon>Chromadorea</taxon>
        <taxon>Rhabditida</taxon>
        <taxon>Tylenchina</taxon>
        <taxon>Panagrolaimomorpha</taxon>
        <taxon>Strongyloidoidea</taxon>
        <taxon>Steinernematidae</taxon>
        <taxon>Steinernema</taxon>
    </lineage>
</organism>
<evidence type="ECO:0008006" key="3">
    <source>
        <dbReference type="Google" id="ProtNLM"/>
    </source>
</evidence>
<dbReference type="Gene3D" id="3.90.1200.10">
    <property type="match status" value="1"/>
</dbReference>
<dbReference type="AlphaFoldDB" id="A0A4U5MDH7"/>